<dbReference type="Proteomes" id="UP001156627">
    <property type="component" value="Unassembled WGS sequence"/>
</dbReference>
<organism evidence="2 3">
    <name type="scientific">Dyella flagellata</name>
    <dbReference type="NCBI Taxonomy" id="1867833"/>
    <lineage>
        <taxon>Bacteria</taxon>
        <taxon>Pseudomonadati</taxon>
        <taxon>Pseudomonadota</taxon>
        <taxon>Gammaproteobacteria</taxon>
        <taxon>Lysobacterales</taxon>
        <taxon>Rhodanobacteraceae</taxon>
        <taxon>Dyella</taxon>
    </lineage>
</organism>
<evidence type="ECO:0000256" key="1">
    <source>
        <dbReference type="SAM" id="MobiDB-lite"/>
    </source>
</evidence>
<keyword evidence="3" id="KW-1185">Reference proteome</keyword>
<reference evidence="3" key="1">
    <citation type="journal article" date="2019" name="Int. J. Syst. Evol. Microbiol.">
        <title>The Global Catalogue of Microorganisms (GCM) 10K type strain sequencing project: providing services to taxonomists for standard genome sequencing and annotation.</title>
        <authorList>
            <consortium name="The Broad Institute Genomics Platform"/>
            <consortium name="The Broad Institute Genome Sequencing Center for Infectious Disease"/>
            <person name="Wu L."/>
            <person name="Ma J."/>
        </authorList>
    </citation>
    <scope>NUCLEOTIDE SEQUENCE [LARGE SCALE GENOMIC DNA]</scope>
    <source>
        <strain evidence="3">NBRC 111981</strain>
    </source>
</reference>
<comment type="caution">
    <text evidence="2">The sequence shown here is derived from an EMBL/GenBank/DDBJ whole genome shotgun (WGS) entry which is preliminary data.</text>
</comment>
<feature type="region of interest" description="Disordered" evidence="1">
    <location>
        <begin position="124"/>
        <end position="160"/>
    </location>
</feature>
<dbReference type="EMBL" id="BSOA01000029">
    <property type="protein sequence ID" value="GLQ89170.1"/>
    <property type="molecule type" value="Genomic_DNA"/>
</dbReference>
<protein>
    <submittedName>
        <fullName evidence="2">Uncharacterized protein</fullName>
    </submittedName>
</protein>
<gene>
    <name evidence="2" type="ORF">GCM10007898_27420</name>
</gene>
<evidence type="ECO:0000313" key="3">
    <source>
        <dbReference type="Proteomes" id="UP001156627"/>
    </source>
</evidence>
<proteinExistence type="predicted"/>
<accession>A0ABQ5XBV1</accession>
<name>A0ABQ5XBV1_9GAMM</name>
<sequence length="160" mass="17531">MGSLKGLEILRSKRGATDQVQAKDIKSARRAVEQARFDFDGKPSVALLDNIAGEAIDPIIVAKGQRIDDGHRCHARNMAKRLQITCDRGCHGGAGSHHALAFNHREMFFVDAGGLMEKVCPANDEKQHVGHHGARQSNLDKEQGTEDAVPAECPQHRHLE</sequence>
<evidence type="ECO:0000313" key="2">
    <source>
        <dbReference type="EMBL" id="GLQ89170.1"/>
    </source>
</evidence>